<proteinExistence type="predicted"/>
<reference evidence="1 2" key="1">
    <citation type="journal article" date="2021" name="Hortic Res">
        <title>Chromosome-scale assembly of the Dendrobium chrysotoxum genome enhances the understanding of orchid evolution.</title>
        <authorList>
            <person name="Zhang Y."/>
            <person name="Zhang G.Q."/>
            <person name="Zhang D."/>
            <person name="Liu X.D."/>
            <person name="Xu X.Y."/>
            <person name="Sun W.H."/>
            <person name="Yu X."/>
            <person name="Zhu X."/>
            <person name="Wang Z.W."/>
            <person name="Zhao X."/>
            <person name="Zhong W.Y."/>
            <person name="Chen H."/>
            <person name="Yin W.L."/>
            <person name="Huang T."/>
            <person name="Niu S.C."/>
            <person name="Liu Z.J."/>
        </authorList>
    </citation>
    <scope>NUCLEOTIDE SEQUENCE [LARGE SCALE GENOMIC DNA]</scope>
    <source>
        <strain evidence="1">Lindl</strain>
    </source>
</reference>
<dbReference type="EMBL" id="JAGFBR010000018">
    <property type="protein sequence ID" value="KAH0450858.1"/>
    <property type="molecule type" value="Genomic_DNA"/>
</dbReference>
<protein>
    <submittedName>
        <fullName evidence="1">Uncharacterized protein</fullName>
    </submittedName>
</protein>
<name>A0AAV7G662_DENCH</name>
<dbReference type="Proteomes" id="UP000775213">
    <property type="component" value="Unassembled WGS sequence"/>
</dbReference>
<evidence type="ECO:0000313" key="2">
    <source>
        <dbReference type="Proteomes" id="UP000775213"/>
    </source>
</evidence>
<accession>A0AAV7G662</accession>
<organism evidence="1 2">
    <name type="scientific">Dendrobium chrysotoxum</name>
    <name type="common">Orchid</name>
    <dbReference type="NCBI Taxonomy" id="161865"/>
    <lineage>
        <taxon>Eukaryota</taxon>
        <taxon>Viridiplantae</taxon>
        <taxon>Streptophyta</taxon>
        <taxon>Embryophyta</taxon>
        <taxon>Tracheophyta</taxon>
        <taxon>Spermatophyta</taxon>
        <taxon>Magnoliopsida</taxon>
        <taxon>Liliopsida</taxon>
        <taxon>Asparagales</taxon>
        <taxon>Orchidaceae</taxon>
        <taxon>Epidendroideae</taxon>
        <taxon>Malaxideae</taxon>
        <taxon>Dendrobiinae</taxon>
        <taxon>Dendrobium</taxon>
    </lineage>
</organism>
<dbReference type="AlphaFoldDB" id="A0AAV7G662"/>
<sequence length="109" mass="12388">MSRKLGFLVERTVTVLNLASLGKILFQGLTRPKHQLRLRFSSNSRFYMHWIIVHASSSFINIFHQHKNDINTPKFLEEVVVVCGFQMILDGDYGVGGCGKVTFTTNNTN</sequence>
<gene>
    <name evidence="1" type="ORF">IEQ34_021550</name>
</gene>
<evidence type="ECO:0000313" key="1">
    <source>
        <dbReference type="EMBL" id="KAH0450858.1"/>
    </source>
</evidence>
<keyword evidence="2" id="KW-1185">Reference proteome</keyword>
<comment type="caution">
    <text evidence="1">The sequence shown here is derived from an EMBL/GenBank/DDBJ whole genome shotgun (WGS) entry which is preliminary data.</text>
</comment>